<dbReference type="Proteomes" id="UP000029084">
    <property type="component" value="Chromosome"/>
</dbReference>
<evidence type="ECO:0000313" key="2">
    <source>
        <dbReference type="Proteomes" id="UP000029084"/>
    </source>
</evidence>
<proteinExistence type="predicted"/>
<dbReference type="OMA" id="DIPGIAW"/>
<sequence>MCYLNISKIDRPIIEKNVVLLRKEKFDKIGNDKFIKVLSAHERSEMSKSYFYFVLEKMRELGLMQENGIAFKAVISFEPKGERMELKEKLMYVTEDKELILMDLEKDEYSCRSCSIRSMCVSYLKLVAKESGAKVSKMNPREAWREVMGHIRKNLVENVSYLKLPSHSIFEARKKEEKEEEIEISCSRS</sequence>
<name>A0A088E3Y1_9CREN</name>
<gene>
    <name evidence="1" type="ORF">HA72_0506</name>
</gene>
<dbReference type="OrthoDB" id="39383at2157"/>
<reference evidence="1 2" key="1">
    <citation type="journal article" date="2014" name="J. Bacteriol.">
        <title>Role of an Archaeal PitA Transporter in the Copper and Arsenic Resistance of Metallosphaera sedula, an Extreme Thermoacidophile.</title>
        <authorList>
            <person name="McCarthy S."/>
            <person name="Ai C."/>
            <person name="Wheaton G."/>
            <person name="Tevatia R."/>
            <person name="Eckrich V."/>
            <person name="Kelly R."/>
            <person name="Blum P."/>
        </authorList>
    </citation>
    <scope>NUCLEOTIDE SEQUENCE [LARGE SCALE GENOMIC DNA]</scope>
    <source>
        <strain evidence="1 2">CuR1</strain>
    </source>
</reference>
<protein>
    <submittedName>
        <fullName evidence="1">Uncharacterized protein</fullName>
    </submittedName>
</protein>
<dbReference type="AlphaFoldDB" id="A0A088E3Y1"/>
<accession>A0A088E3Y1</accession>
<organism evidence="1 2">
    <name type="scientific">Metallosphaera sedula</name>
    <dbReference type="NCBI Taxonomy" id="43687"/>
    <lineage>
        <taxon>Archaea</taxon>
        <taxon>Thermoproteota</taxon>
        <taxon>Thermoprotei</taxon>
        <taxon>Sulfolobales</taxon>
        <taxon>Sulfolobaceae</taxon>
        <taxon>Metallosphaera</taxon>
    </lineage>
</organism>
<evidence type="ECO:0000313" key="1">
    <source>
        <dbReference type="EMBL" id="AIM26668.1"/>
    </source>
</evidence>
<dbReference type="EMBL" id="CP008822">
    <property type="protein sequence ID" value="AIM26668.1"/>
    <property type="molecule type" value="Genomic_DNA"/>
</dbReference>